<evidence type="ECO:0000259" key="1">
    <source>
        <dbReference type="Pfam" id="PF05193"/>
    </source>
</evidence>
<name>A0A848LZ16_9BACT</name>
<evidence type="ECO:0000313" key="2">
    <source>
        <dbReference type="EMBL" id="NMO22782.1"/>
    </source>
</evidence>
<gene>
    <name evidence="2" type="ORF">HG543_49185</name>
</gene>
<reference evidence="2 3" key="1">
    <citation type="submission" date="2020-04" db="EMBL/GenBank/DDBJ databases">
        <title>Draft genome of Pyxidicoccus fallax type strain.</title>
        <authorList>
            <person name="Whitworth D.E."/>
        </authorList>
    </citation>
    <scope>NUCLEOTIDE SEQUENCE [LARGE SCALE GENOMIC DNA]</scope>
    <source>
        <strain evidence="2 3">DSM 14698</strain>
    </source>
</reference>
<proteinExistence type="predicted"/>
<dbReference type="EMBL" id="JABBJJ010000473">
    <property type="protein sequence ID" value="NMO22782.1"/>
    <property type="molecule type" value="Genomic_DNA"/>
</dbReference>
<accession>A0A848LZ16</accession>
<dbReference type="SUPFAM" id="SSF63411">
    <property type="entry name" value="LuxS/MPP-like metallohydrolase"/>
    <property type="match status" value="1"/>
</dbReference>
<protein>
    <submittedName>
        <fullName evidence="2">Insulinase family protein</fullName>
    </submittedName>
</protein>
<dbReference type="AlphaFoldDB" id="A0A848LZ16"/>
<keyword evidence="3" id="KW-1185">Reference proteome</keyword>
<dbReference type="Pfam" id="PF05193">
    <property type="entry name" value="Peptidase_M16_C"/>
    <property type="match status" value="1"/>
</dbReference>
<sequence>IRDRRELVRVIPKPELPQTIVFVGRPGLAAGHPDEHALDLATTVFGGFFGARLNMNLREAKGYSYGAYAFLDTRLGVGPLMSYTAVRQDVTGPAIKEVVGELSGLQSRPITEKELESAREGLIRGLPGAFETVEGLGGSAASLFFQRRPLDEFQRTVEGLRNATPAEVQRVAEAYLNPASMQFVLVGDPATIQEQVGALNLGKLTPVEPDAPPAPSASTK</sequence>
<dbReference type="InterPro" id="IPR011249">
    <property type="entry name" value="Metalloenz_LuxS/M16"/>
</dbReference>
<dbReference type="RefSeq" id="WP_169351907.1">
    <property type="nucleotide sequence ID" value="NZ_JABBJJ010000473.1"/>
</dbReference>
<organism evidence="2 3">
    <name type="scientific">Pyxidicoccus fallax</name>
    <dbReference type="NCBI Taxonomy" id="394095"/>
    <lineage>
        <taxon>Bacteria</taxon>
        <taxon>Pseudomonadati</taxon>
        <taxon>Myxococcota</taxon>
        <taxon>Myxococcia</taxon>
        <taxon>Myxococcales</taxon>
        <taxon>Cystobacterineae</taxon>
        <taxon>Myxococcaceae</taxon>
        <taxon>Pyxidicoccus</taxon>
    </lineage>
</organism>
<dbReference type="GO" id="GO:0046872">
    <property type="term" value="F:metal ion binding"/>
    <property type="evidence" value="ECO:0007669"/>
    <property type="project" value="InterPro"/>
</dbReference>
<feature type="non-terminal residue" evidence="2">
    <location>
        <position position="1"/>
    </location>
</feature>
<dbReference type="Proteomes" id="UP000518300">
    <property type="component" value="Unassembled WGS sequence"/>
</dbReference>
<dbReference type="InterPro" id="IPR007863">
    <property type="entry name" value="Peptidase_M16_C"/>
</dbReference>
<dbReference type="Gene3D" id="3.30.830.10">
    <property type="entry name" value="Metalloenzyme, LuxS/M16 peptidase-like"/>
    <property type="match status" value="1"/>
</dbReference>
<feature type="domain" description="Peptidase M16 C-terminal" evidence="1">
    <location>
        <begin position="8"/>
        <end position="122"/>
    </location>
</feature>
<comment type="caution">
    <text evidence="2">The sequence shown here is derived from an EMBL/GenBank/DDBJ whole genome shotgun (WGS) entry which is preliminary data.</text>
</comment>
<evidence type="ECO:0000313" key="3">
    <source>
        <dbReference type="Proteomes" id="UP000518300"/>
    </source>
</evidence>